<proteinExistence type="predicted"/>
<keyword evidence="2" id="KW-0067">ATP-binding</keyword>
<sequence>MLNFENLFFPKILREIYSPSKKDYKIQGVVTFTDISGFTQLSENIMAEGYEGAEKIRDLIQFYFKNFTETIDKNRGDILNYSGDAILAYFQNLSDAVNSFESMVDFTKSVENVLSIRAGIAGGEIRIHIFENNGGLVPLFYGEPISDALNEEKKAELFKYSLKEIENFEKGKIENNSNGNLKLDNEVKRFFLEKGKDFGSFSYVSVLFLYAKDIKTVEEILSLNFGRIHVNKIELYEDGIRVMCLSGIPFGKSSPTLTMGDFIFDILKNDFKERIKGGATSGYIFNGFSEGNIRIEYNLIGKTINRAARISTEADFGEILLDKSFIEDNRFLEVEFIKNSNLKGIGKINLYLPKSYNKNRVPLYNPYYNRNSYIEKVEDYLKERDTLILGGDEGTGKTHLVSSYIFKNNIYAEYFQFNYLFGEKNIILKTVSKVNIDEDIEDETGIKFFLDEIKKSSSPLFIFDNCEYLDSNSLKLIESLRKKEIGKKIIFIFNKKFGDLILEDLDKDEIFELLNIRTGIKPSRRVVEKLFDLTSGNILLITTLFKELIEKGKITINFIGEWDYSSDMEIVSKDLSSASQILFSELPQEQFNFLKYLSFFDKPLKLKELKEIFKDLNFDFSNELLERSFIERNGDLVSFKNKILQKHLYHSLSLRERVRIHRIIGEFYVKVKEEFEAGLHFYKAGERKISFKLLKSIKSIPSYNLNYSHTVYFKILNILKPQKDNVEKIFYILHKEGRVDEIKELIKENETLLDPFTKIYFTMEILFKEGKLENVKEKFFSTDIESIRNKNIKIKILDLATYVMVLTNDDRKNFYIEKILKEYENISLETKVLLRLPSTLIQIGDYEKSERIFKDIADSYLLKNDRFNAYSTLIKMFYLFPLGKYDIVEAIKIGKEYLKEIENLNFPLEKFRVLNSIATNLREFGDVDGSLSYEMEALKLAELLNLTSERATIYIILGRIFFNKGDIEKSIDYYKKGMEIAEVSKSNLLLETITGNLGVCYHVLKDYKNAYDFYEKALDLSIKVPYSNTRFIWILNLALLSTENRDFETAKTYIDMAKEEIKKNKLEERWIDVYQIEGNCLFLQGEYAKCVEVLKPVIDESFKKNLFEIYYETLPYYGGALILTGKKEEGEKLLNKVKEWLKDKDYKNIEDNLKEVNDRIEKK</sequence>
<name>A0A124G0C6_UNCT6</name>
<dbReference type="GO" id="GO:0005737">
    <property type="term" value="C:cytoplasm"/>
    <property type="evidence" value="ECO:0007669"/>
    <property type="project" value="TreeGrafter"/>
</dbReference>
<keyword evidence="1" id="KW-0547">Nucleotide-binding</keyword>
<dbReference type="Gene3D" id="1.25.40.10">
    <property type="entry name" value="Tetratricopeptide repeat domain"/>
    <property type="match status" value="1"/>
</dbReference>
<evidence type="ECO:0000313" key="6">
    <source>
        <dbReference type="Proteomes" id="UP000053467"/>
    </source>
</evidence>
<dbReference type="SUPFAM" id="SSF52540">
    <property type="entry name" value="P-loop containing nucleoside triphosphate hydrolases"/>
    <property type="match status" value="1"/>
</dbReference>
<reference evidence="6" key="1">
    <citation type="journal article" date="2015" name="MBio">
        <title>Genome-Resolved Metagenomic Analysis Reveals Roles for Candidate Phyla and Other Microbial Community Members in Biogeochemical Transformations in Oil Reservoirs.</title>
        <authorList>
            <person name="Hu P."/>
            <person name="Tom L."/>
            <person name="Singh A."/>
            <person name="Thomas B.C."/>
            <person name="Baker B.J."/>
            <person name="Piceno Y.M."/>
            <person name="Andersen G.L."/>
            <person name="Banfield J.F."/>
        </authorList>
    </citation>
    <scope>NUCLEOTIDE SEQUENCE [LARGE SCALE GENOMIC DNA]</scope>
</reference>
<dbReference type="GO" id="GO:0004016">
    <property type="term" value="F:adenylate cyclase activity"/>
    <property type="evidence" value="ECO:0007669"/>
    <property type="project" value="UniProtKB-ARBA"/>
</dbReference>
<dbReference type="InterPro" id="IPR029787">
    <property type="entry name" value="Nucleotide_cyclase"/>
</dbReference>
<dbReference type="InterPro" id="IPR011990">
    <property type="entry name" value="TPR-like_helical_dom_sf"/>
</dbReference>
<feature type="repeat" description="TPR" evidence="3">
    <location>
        <begin position="991"/>
        <end position="1024"/>
    </location>
</feature>
<dbReference type="GO" id="GO:0005524">
    <property type="term" value="F:ATP binding"/>
    <property type="evidence" value="ECO:0007669"/>
    <property type="project" value="UniProtKB-KW"/>
</dbReference>
<keyword evidence="3" id="KW-0802">TPR repeat</keyword>
<dbReference type="InterPro" id="IPR019734">
    <property type="entry name" value="TPR_rpt"/>
</dbReference>
<dbReference type="InterPro" id="IPR001054">
    <property type="entry name" value="A/G_cyclase"/>
</dbReference>
<dbReference type="SUPFAM" id="SSF55073">
    <property type="entry name" value="Nucleotide cyclase"/>
    <property type="match status" value="2"/>
</dbReference>
<dbReference type="Proteomes" id="UP000053467">
    <property type="component" value="Unassembled WGS sequence"/>
</dbReference>
<feature type="domain" description="Guanylate cyclase" evidence="4">
    <location>
        <begin position="29"/>
        <end position="152"/>
    </location>
</feature>
<protein>
    <submittedName>
        <fullName evidence="5">Adenylate/guanylate cyclase</fullName>
    </submittedName>
</protein>
<dbReference type="PROSITE" id="PS50005">
    <property type="entry name" value="TPR"/>
    <property type="match status" value="2"/>
</dbReference>
<accession>A0A124G0C6</accession>
<dbReference type="AlphaFoldDB" id="A0A124G0C6"/>
<feature type="repeat" description="TPR" evidence="3">
    <location>
        <begin position="951"/>
        <end position="984"/>
    </location>
</feature>
<dbReference type="EMBL" id="LGGX01000010">
    <property type="protein sequence ID" value="KUK86952.1"/>
    <property type="molecule type" value="Genomic_DNA"/>
</dbReference>
<dbReference type="Gene3D" id="3.30.70.1230">
    <property type="entry name" value="Nucleotide cyclase"/>
    <property type="match status" value="2"/>
</dbReference>
<dbReference type="Pfam" id="PF13181">
    <property type="entry name" value="TPR_8"/>
    <property type="match status" value="2"/>
</dbReference>
<evidence type="ECO:0000256" key="3">
    <source>
        <dbReference type="PROSITE-ProRule" id="PRU00339"/>
    </source>
</evidence>
<comment type="caution">
    <text evidence="5">The sequence shown here is derived from an EMBL/GenBank/DDBJ whole genome shotgun (WGS) entry which is preliminary data.</text>
</comment>
<evidence type="ECO:0000256" key="2">
    <source>
        <dbReference type="ARBA" id="ARBA00022840"/>
    </source>
</evidence>
<evidence type="ECO:0000256" key="1">
    <source>
        <dbReference type="ARBA" id="ARBA00022741"/>
    </source>
</evidence>
<evidence type="ECO:0000313" key="5">
    <source>
        <dbReference type="EMBL" id="KUK86952.1"/>
    </source>
</evidence>
<evidence type="ECO:0000259" key="4">
    <source>
        <dbReference type="PROSITE" id="PS50125"/>
    </source>
</evidence>
<feature type="domain" description="Guanylate cyclase" evidence="4">
    <location>
        <begin position="274"/>
        <end position="311"/>
    </location>
</feature>
<dbReference type="GO" id="GO:0035556">
    <property type="term" value="P:intracellular signal transduction"/>
    <property type="evidence" value="ECO:0007669"/>
    <property type="project" value="InterPro"/>
</dbReference>
<gene>
    <name evidence="5" type="ORF">XE03_1170</name>
</gene>
<dbReference type="InterPro" id="IPR027417">
    <property type="entry name" value="P-loop_NTPase"/>
</dbReference>
<dbReference type="PANTHER" id="PTHR16305">
    <property type="entry name" value="TESTICULAR SOLUBLE ADENYLYL CYCLASE"/>
    <property type="match status" value="1"/>
</dbReference>
<dbReference type="SUPFAM" id="SSF48452">
    <property type="entry name" value="TPR-like"/>
    <property type="match status" value="2"/>
</dbReference>
<dbReference type="PANTHER" id="PTHR16305:SF35">
    <property type="entry name" value="TRANSCRIPTIONAL ACTIVATOR DOMAIN"/>
    <property type="match status" value="1"/>
</dbReference>
<dbReference type="PROSITE" id="PS50125">
    <property type="entry name" value="GUANYLATE_CYCLASE_2"/>
    <property type="match status" value="2"/>
</dbReference>
<organism evidence="5 6">
    <name type="scientific">candidate division TA06 bacterium 34_109</name>
    <dbReference type="NCBI Taxonomy" id="1635277"/>
    <lineage>
        <taxon>Bacteria</taxon>
        <taxon>Bacteria division TA06</taxon>
    </lineage>
</organism>
<dbReference type="SMART" id="SM00028">
    <property type="entry name" value="TPR"/>
    <property type="match status" value="3"/>
</dbReference>
<dbReference type="GO" id="GO:0009190">
    <property type="term" value="P:cyclic nucleotide biosynthetic process"/>
    <property type="evidence" value="ECO:0007669"/>
    <property type="project" value="InterPro"/>
</dbReference>